<dbReference type="InterPro" id="IPR000089">
    <property type="entry name" value="Biotin_lipoyl"/>
</dbReference>
<keyword evidence="5 7" id="KW-0450">Lipoyl</keyword>
<dbReference type="EMBL" id="QGNA01000004">
    <property type="protein sequence ID" value="PWS35956.1"/>
    <property type="molecule type" value="Genomic_DNA"/>
</dbReference>
<organism evidence="10 11">
    <name type="scientific">Falsiroseomonas bella</name>
    <dbReference type="NCBI Taxonomy" id="2184016"/>
    <lineage>
        <taxon>Bacteria</taxon>
        <taxon>Pseudomonadati</taxon>
        <taxon>Pseudomonadota</taxon>
        <taxon>Alphaproteobacteria</taxon>
        <taxon>Acetobacterales</taxon>
        <taxon>Roseomonadaceae</taxon>
        <taxon>Falsiroseomonas</taxon>
    </lineage>
</organism>
<name>A0A317FEF6_9PROT</name>
<evidence type="ECO:0000256" key="2">
    <source>
        <dbReference type="ARBA" id="ARBA00007317"/>
    </source>
</evidence>
<accession>A0A317FEF6</accession>
<dbReference type="SUPFAM" id="SSF51230">
    <property type="entry name" value="Single hybrid motif"/>
    <property type="match status" value="1"/>
</dbReference>
<evidence type="ECO:0000256" key="6">
    <source>
        <dbReference type="ARBA" id="ARBA00023315"/>
    </source>
</evidence>
<keyword evidence="6 7" id="KW-0012">Acyltransferase</keyword>
<dbReference type="CDD" id="cd06849">
    <property type="entry name" value="lipoyl_domain"/>
    <property type="match status" value="1"/>
</dbReference>
<dbReference type="Gene3D" id="4.10.320.10">
    <property type="entry name" value="E3-binding domain"/>
    <property type="match status" value="1"/>
</dbReference>
<keyword evidence="11" id="KW-1185">Reference proteome</keyword>
<feature type="domain" description="Lipoyl-binding" evidence="9">
    <location>
        <begin position="1"/>
        <end position="76"/>
    </location>
</feature>
<dbReference type="Pfam" id="PF02817">
    <property type="entry name" value="E3_binding"/>
    <property type="match status" value="1"/>
</dbReference>
<dbReference type="SUPFAM" id="SSF52777">
    <property type="entry name" value="CoA-dependent acyltransferases"/>
    <property type="match status" value="1"/>
</dbReference>
<gene>
    <name evidence="10" type="ORF">DFH01_20575</name>
</gene>
<dbReference type="AlphaFoldDB" id="A0A317FEF6"/>
<evidence type="ECO:0000256" key="8">
    <source>
        <dbReference type="SAM" id="MobiDB-lite"/>
    </source>
</evidence>
<comment type="cofactor">
    <cofactor evidence="1 7">
        <name>(R)-lipoate</name>
        <dbReference type="ChEBI" id="CHEBI:83088"/>
    </cofactor>
</comment>
<dbReference type="EC" id="2.3.1.-" evidence="7"/>
<dbReference type="GO" id="GO:0016407">
    <property type="term" value="F:acetyltransferase activity"/>
    <property type="evidence" value="ECO:0007669"/>
    <property type="project" value="TreeGrafter"/>
</dbReference>
<dbReference type="InterPro" id="IPR036625">
    <property type="entry name" value="E3-bd_dom_sf"/>
</dbReference>
<dbReference type="SUPFAM" id="SSF47005">
    <property type="entry name" value="Peripheral subunit-binding domain of 2-oxo acid dehydrogenase complex"/>
    <property type="match status" value="1"/>
</dbReference>
<dbReference type="Pfam" id="PF00364">
    <property type="entry name" value="Biotin_lipoyl"/>
    <property type="match status" value="1"/>
</dbReference>
<evidence type="ECO:0000256" key="4">
    <source>
        <dbReference type="ARBA" id="ARBA00022679"/>
    </source>
</evidence>
<dbReference type="InterPro" id="IPR004167">
    <property type="entry name" value="PSBD"/>
</dbReference>
<dbReference type="InterPro" id="IPR003016">
    <property type="entry name" value="2-oxoA_DH_lipoyl-BS"/>
</dbReference>
<dbReference type="Pfam" id="PF00198">
    <property type="entry name" value="2-oxoacid_dh"/>
    <property type="match status" value="1"/>
</dbReference>
<dbReference type="Gene3D" id="2.40.50.100">
    <property type="match status" value="1"/>
</dbReference>
<evidence type="ECO:0000313" key="11">
    <source>
        <dbReference type="Proteomes" id="UP000245765"/>
    </source>
</evidence>
<protein>
    <recommendedName>
        <fullName evidence="7">Dihydrolipoamide acetyltransferase component of pyruvate dehydrogenase complex</fullName>
        <ecNumber evidence="7">2.3.1.-</ecNumber>
    </recommendedName>
</protein>
<evidence type="ECO:0000259" key="9">
    <source>
        <dbReference type="PROSITE" id="PS50968"/>
    </source>
</evidence>
<comment type="caution">
    <text evidence="10">The sequence shown here is derived from an EMBL/GenBank/DDBJ whole genome shotgun (WGS) entry which is preliminary data.</text>
</comment>
<dbReference type="GO" id="GO:0005737">
    <property type="term" value="C:cytoplasm"/>
    <property type="evidence" value="ECO:0007669"/>
    <property type="project" value="TreeGrafter"/>
</dbReference>
<keyword evidence="4 7" id="KW-0808">Transferase</keyword>
<dbReference type="Proteomes" id="UP000245765">
    <property type="component" value="Unassembled WGS sequence"/>
</dbReference>
<feature type="compositionally biased region" description="Low complexity" evidence="8">
    <location>
        <begin position="86"/>
        <end position="100"/>
    </location>
</feature>
<dbReference type="InterPro" id="IPR050743">
    <property type="entry name" value="2-oxoacid_DH_E2_comp"/>
</dbReference>
<sequence length="384" mass="40098">MSEFRMPSLGADMEAGTLVEWKVAPGERVHRGDIVAVVETQKGAIEIEIFEDGVLRDLVVAPGSRVPVGALLARLDVAAGGPPPALSAAAPAAPPRAAAPAPVPPPPPPIAMPPASRHRVTPAARRRAAALGLPLEGLRGTGVEGAICLADLPQAPPRRSSGFDPVGMRKAIAAAMGRSKREIPHYYLSQTVDLTPGLERLARLNAGRAPPERLLPAAMMLHAAARAVAETPELNGFWENDAFRAAEGVHVGWAVALRGGGLVAPAIRDADRLSLDALMVAMRDLVARARGGGLRGSELTDATITVTSLGDRGAESVLPIIHPPQVTILGFGRIVERPWVVAGAVVPRRVATLTLAGDHRASDGHRGGLLLARIEALLQKPEEP</sequence>
<dbReference type="PANTHER" id="PTHR43178:SF5">
    <property type="entry name" value="LIPOAMIDE ACYLTRANSFERASE COMPONENT OF BRANCHED-CHAIN ALPHA-KETO ACID DEHYDROGENASE COMPLEX, MITOCHONDRIAL"/>
    <property type="match status" value="1"/>
</dbReference>
<evidence type="ECO:0000256" key="3">
    <source>
        <dbReference type="ARBA" id="ARBA00011484"/>
    </source>
</evidence>
<reference evidence="11" key="1">
    <citation type="submission" date="2018-05" db="EMBL/GenBank/DDBJ databases">
        <authorList>
            <person name="Du Z."/>
            <person name="Wang X."/>
        </authorList>
    </citation>
    <scope>NUCLEOTIDE SEQUENCE [LARGE SCALE GENOMIC DNA]</scope>
    <source>
        <strain evidence="11">CQN31</strain>
    </source>
</reference>
<evidence type="ECO:0000256" key="5">
    <source>
        <dbReference type="ARBA" id="ARBA00022823"/>
    </source>
</evidence>
<dbReference type="PROSITE" id="PS00189">
    <property type="entry name" value="LIPOYL"/>
    <property type="match status" value="1"/>
</dbReference>
<dbReference type="Gene3D" id="3.30.559.10">
    <property type="entry name" value="Chloramphenicol acetyltransferase-like domain"/>
    <property type="match status" value="1"/>
</dbReference>
<evidence type="ECO:0000256" key="7">
    <source>
        <dbReference type="RuleBase" id="RU003423"/>
    </source>
</evidence>
<dbReference type="InterPro" id="IPR011053">
    <property type="entry name" value="Single_hybrid_motif"/>
</dbReference>
<evidence type="ECO:0000256" key="1">
    <source>
        <dbReference type="ARBA" id="ARBA00001938"/>
    </source>
</evidence>
<feature type="region of interest" description="Disordered" evidence="8">
    <location>
        <begin position="84"/>
        <end position="105"/>
    </location>
</feature>
<evidence type="ECO:0000313" key="10">
    <source>
        <dbReference type="EMBL" id="PWS35956.1"/>
    </source>
</evidence>
<dbReference type="RefSeq" id="WP_109872322.1">
    <property type="nucleotide sequence ID" value="NZ_QGNA01000004.1"/>
</dbReference>
<dbReference type="PROSITE" id="PS50968">
    <property type="entry name" value="BIOTINYL_LIPOYL"/>
    <property type="match status" value="1"/>
</dbReference>
<dbReference type="PANTHER" id="PTHR43178">
    <property type="entry name" value="DIHYDROLIPOAMIDE ACETYLTRANSFERASE COMPONENT OF PYRUVATE DEHYDROGENASE COMPLEX"/>
    <property type="match status" value="1"/>
</dbReference>
<dbReference type="GO" id="GO:0031405">
    <property type="term" value="F:lipoic acid binding"/>
    <property type="evidence" value="ECO:0007669"/>
    <property type="project" value="TreeGrafter"/>
</dbReference>
<comment type="subunit">
    <text evidence="3">Forms a 24-polypeptide structural core with octahedral symmetry.</text>
</comment>
<dbReference type="InterPro" id="IPR001078">
    <property type="entry name" value="2-oxoacid_DH_actylTfrase"/>
</dbReference>
<dbReference type="InterPro" id="IPR023213">
    <property type="entry name" value="CAT-like_dom_sf"/>
</dbReference>
<dbReference type="OrthoDB" id="9805770at2"/>
<comment type="similarity">
    <text evidence="2 7">Belongs to the 2-oxoacid dehydrogenase family.</text>
</comment>
<proteinExistence type="inferred from homology"/>